<dbReference type="InterPro" id="IPR009068">
    <property type="entry name" value="uS15_NS1_RNA-bd_sf"/>
</dbReference>
<evidence type="ECO:0000256" key="3">
    <source>
        <dbReference type="HAMAP-Rule" id="MF_01343"/>
    </source>
</evidence>
<organism evidence="6">
    <name type="scientific">Candidatus Aschnera chinzeii</name>
    <dbReference type="NCBI Taxonomy" id="1485666"/>
    <lineage>
        <taxon>Bacteria</taxon>
        <taxon>Pseudomonadati</taxon>
        <taxon>Pseudomonadota</taxon>
        <taxon>Gammaproteobacteria</taxon>
        <taxon>Enterobacterales</taxon>
        <taxon>Enterobacteriaceae</taxon>
        <taxon>Candidatus Aschnera</taxon>
    </lineage>
</organism>
<reference evidence="6" key="2">
    <citation type="submission" date="2023-10" db="EMBL/GenBank/DDBJ databases">
        <authorList>
            <person name="Koga R."/>
            <person name="Fukatsu T."/>
        </authorList>
    </citation>
    <scope>NUCLEOTIDE SEQUENCE</scope>
    <source>
        <strain evidence="6">Kw-01</strain>
    </source>
</reference>
<keyword evidence="3 5" id="KW-0699">rRNA-binding</keyword>
<keyword evidence="3 5" id="KW-0694">RNA-binding</keyword>
<dbReference type="GO" id="GO:0003735">
    <property type="term" value="F:structural constituent of ribosome"/>
    <property type="evidence" value="ECO:0007669"/>
    <property type="project" value="InterPro"/>
</dbReference>
<dbReference type="AlphaFoldDB" id="A0AAT9G3Q0"/>
<dbReference type="Gene3D" id="1.10.287.10">
    <property type="entry name" value="S15/NS1, RNA-binding"/>
    <property type="match status" value="1"/>
</dbReference>
<dbReference type="SMART" id="SM01387">
    <property type="entry name" value="Ribosomal_S15"/>
    <property type="match status" value="1"/>
</dbReference>
<keyword evidence="1 3" id="KW-0689">Ribosomal protein</keyword>
<dbReference type="Pfam" id="PF00312">
    <property type="entry name" value="Ribosomal_S15"/>
    <property type="match status" value="1"/>
</dbReference>
<dbReference type="CDD" id="cd00353">
    <property type="entry name" value="Ribosomal_S15p_S13e"/>
    <property type="match status" value="1"/>
</dbReference>
<evidence type="ECO:0000313" key="6">
    <source>
        <dbReference type="EMBL" id="BET44342.1"/>
    </source>
</evidence>
<comment type="subunit">
    <text evidence="3">Part of the 30S ribosomal subunit. Forms a bridge to the 50S subunit in the 70S ribosome, contacting the 23S rRNA.</text>
</comment>
<dbReference type="GO" id="GO:0022627">
    <property type="term" value="C:cytosolic small ribosomal subunit"/>
    <property type="evidence" value="ECO:0007669"/>
    <property type="project" value="TreeGrafter"/>
</dbReference>
<evidence type="ECO:0000256" key="4">
    <source>
        <dbReference type="RuleBase" id="RU003919"/>
    </source>
</evidence>
<dbReference type="HAMAP" id="MF_01343_B">
    <property type="entry name" value="Ribosomal_uS15_B"/>
    <property type="match status" value="1"/>
</dbReference>
<reference evidence="6" key="1">
    <citation type="journal article" date="2023" name="Front. Microbiol.">
        <title>Genome analysis of Candidatus Aschnera chinzeii, the bacterial endosymbiont of the blood-sucking bat fly Penicillidia jenynsii (Insecta: Diptera: Nycteribiidae).</title>
        <authorList>
            <person name="Koga R."/>
            <person name="Moriyama M."/>
            <person name="Nozaki T."/>
            <person name="Fukatsu T."/>
        </authorList>
    </citation>
    <scope>NUCLEOTIDE SEQUENCE</scope>
    <source>
        <strain evidence="6">Kw-01</strain>
    </source>
</reference>
<name>A0AAT9G3Q0_9ENTR</name>
<keyword evidence="2 3" id="KW-0687">Ribonucleoprotein</keyword>
<dbReference type="NCBIfam" id="TIGR00952">
    <property type="entry name" value="S15_bact"/>
    <property type="match status" value="1"/>
</dbReference>
<protein>
    <recommendedName>
        <fullName evidence="3">Small ribosomal subunit protein uS15</fullName>
    </recommendedName>
</protein>
<gene>
    <name evidence="3 6" type="primary">rpsO</name>
    <name evidence="6" type="ORF">ACHINZ_0120</name>
</gene>
<dbReference type="InterPro" id="IPR005290">
    <property type="entry name" value="Ribosomal_uS15_bac-type"/>
</dbReference>
<evidence type="ECO:0000256" key="5">
    <source>
        <dbReference type="RuleBase" id="RU004524"/>
    </source>
</evidence>
<evidence type="ECO:0000256" key="1">
    <source>
        <dbReference type="ARBA" id="ARBA00022980"/>
    </source>
</evidence>
<comment type="similarity">
    <text evidence="3 4">Belongs to the universal ribosomal protein uS15 family.</text>
</comment>
<dbReference type="GO" id="GO:0019843">
    <property type="term" value="F:rRNA binding"/>
    <property type="evidence" value="ECO:0007669"/>
    <property type="project" value="UniProtKB-UniRule"/>
</dbReference>
<dbReference type="EMBL" id="AP028961">
    <property type="protein sequence ID" value="BET44342.1"/>
    <property type="molecule type" value="Genomic_DNA"/>
</dbReference>
<dbReference type="PANTHER" id="PTHR23321:SF26">
    <property type="entry name" value="SMALL RIBOSOMAL SUBUNIT PROTEIN US15M"/>
    <property type="match status" value="1"/>
</dbReference>
<comment type="function">
    <text evidence="3">Forms an intersubunit bridge (bridge B4) with the 23S rRNA of the 50S subunit in the ribosome.</text>
</comment>
<dbReference type="Gene3D" id="6.10.250.3130">
    <property type="match status" value="1"/>
</dbReference>
<comment type="function">
    <text evidence="3 5">One of the primary rRNA binding proteins, it binds directly to 16S rRNA where it helps nucleate assembly of the platform of the 30S subunit by binding and bridging several RNA helices of the 16S rRNA.</text>
</comment>
<dbReference type="PANTHER" id="PTHR23321">
    <property type="entry name" value="RIBOSOMAL PROTEIN S15, BACTERIAL AND ORGANELLAR"/>
    <property type="match status" value="1"/>
</dbReference>
<accession>A0AAT9G3Q0</accession>
<dbReference type="GO" id="GO:0006412">
    <property type="term" value="P:translation"/>
    <property type="evidence" value="ECO:0007669"/>
    <property type="project" value="UniProtKB-UniRule"/>
</dbReference>
<dbReference type="PROSITE" id="PS00362">
    <property type="entry name" value="RIBOSOMAL_S15"/>
    <property type="match status" value="1"/>
</dbReference>
<proteinExistence type="inferred from homology"/>
<evidence type="ECO:0000256" key="2">
    <source>
        <dbReference type="ARBA" id="ARBA00023274"/>
    </source>
</evidence>
<dbReference type="InterPro" id="IPR000589">
    <property type="entry name" value="Ribosomal_uS15"/>
</dbReference>
<dbReference type="SUPFAM" id="SSF47060">
    <property type="entry name" value="S15/NS1 RNA-binding domain"/>
    <property type="match status" value="1"/>
</dbReference>
<sequence length="89" mass="10491">MSVSIDTQSDFIANYIKNNKNYGNSEMQIILLTSQLNSLQSHFEKHKKDYHSKRGLLKKVVKRRKLLIYLKHSNINAYNELIEQLGLRK</sequence>